<feature type="transmembrane region" description="Helical" evidence="8">
    <location>
        <begin position="32"/>
        <end position="59"/>
    </location>
</feature>
<proteinExistence type="inferred from homology"/>
<dbReference type="Proteomes" id="UP000663946">
    <property type="component" value="Plasmid pTiQ15_94"/>
</dbReference>
<comment type="similarity">
    <text evidence="2">Belongs to the binding-protein-dependent transport system permease family. CysTW subfamily.</text>
</comment>
<dbReference type="AlphaFoldDB" id="A0AAJ4N9M2"/>
<dbReference type="PROSITE" id="PS50928">
    <property type="entry name" value="ABC_TM1"/>
    <property type="match status" value="1"/>
</dbReference>
<keyword evidence="7 8" id="KW-0472">Membrane</keyword>
<protein>
    <submittedName>
        <fullName evidence="10">ABC transporter permease</fullName>
    </submittedName>
</protein>
<dbReference type="RefSeq" id="WP_333722797.1">
    <property type="nucleotide sequence ID" value="NZ_CP049220.1"/>
</dbReference>
<evidence type="ECO:0000256" key="5">
    <source>
        <dbReference type="ARBA" id="ARBA00022692"/>
    </source>
</evidence>
<feature type="domain" description="ABC transmembrane type-1" evidence="9">
    <location>
        <begin position="84"/>
        <end position="290"/>
    </location>
</feature>
<keyword evidence="10" id="KW-0614">Plasmid</keyword>
<dbReference type="GO" id="GO:0055085">
    <property type="term" value="P:transmembrane transport"/>
    <property type="evidence" value="ECO:0007669"/>
    <property type="project" value="InterPro"/>
</dbReference>
<evidence type="ECO:0000256" key="1">
    <source>
        <dbReference type="ARBA" id="ARBA00004651"/>
    </source>
</evidence>
<reference evidence="10" key="1">
    <citation type="submission" date="2020-02" db="EMBL/GenBank/DDBJ databases">
        <title>Unexpected conservation and global transmission of agrobacterial virulence plasmids.</title>
        <authorList>
            <person name="Weisberg A.J."/>
            <person name="Davis E.W. II"/>
            <person name="Tabima J.R."/>
            <person name="Belcher M.S."/>
            <person name="Miller M."/>
            <person name="Kuo C.-H."/>
            <person name="Loper J.E."/>
            <person name="Grunwald N.J."/>
            <person name="Putnam M.L."/>
            <person name="Chang J.H."/>
        </authorList>
    </citation>
    <scope>NUCLEOTIDE SEQUENCE</scope>
    <source>
        <strain evidence="10">Q15/94</strain>
        <plasmid evidence="10">pTiQ15_94</plasmid>
    </source>
</reference>
<dbReference type="PANTHER" id="PTHR42929">
    <property type="entry name" value="INNER MEMBRANE ABC TRANSPORTER PERMEASE PROTEIN YDCU-RELATED-RELATED"/>
    <property type="match status" value="1"/>
</dbReference>
<comment type="subcellular location">
    <subcellularLocation>
        <location evidence="1 8">Cell membrane</location>
        <topology evidence="1 8">Multi-pass membrane protein</topology>
    </subcellularLocation>
</comment>
<keyword evidence="6 8" id="KW-1133">Transmembrane helix</keyword>
<evidence type="ECO:0000313" key="11">
    <source>
        <dbReference type="Proteomes" id="UP000663946"/>
    </source>
</evidence>
<sequence>MTDATIAATRPDRYGLNHRPLIRERRNESARLFNLSMPGIILLVVALILPLCVMSFLSFVGEDGSFSLENYLRIWESEIYGKIFGVTFLVAFLTTTVVVLIGYPLAYFLSQLPQRVAAVAMLGVLMPLWTPVLVRTYAWLALLQSQGIINNTLLHFGAITQPLPLANNLTGTLIGMVQVMLPFLILPLYGSMKAVDPNLICAASNLGAKPSRAFWDVFFPLSLPGLVSGALMVFVLCLGFYVTPAVLGGGRVIMVAMRIDANVRIYSTWGAASALGVVLVVVTAVLLVLAYWTRSRFGRFK</sequence>
<dbReference type="Gene3D" id="1.10.3720.10">
    <property type="entry name" value="MetI-like"/>
    <property type="match status" value="1"/>
</dbReference>
<organism evidence="10 11">
    <name type="scientific">Agrobacterium tumefaciens</name>
    <dbReference type="NCBI Taxonomy" id="358"/>
    <lineage>
        <taxon>Bacteria</taxon>
        <taxon>Pseudomonadati</taxon>
        <taxon>Pseudomonadota</taxon>
        <taxon>Alphaproteobacteria</taxon>
        <taxon>Hyphomicrobiales</taxon>
        <taxon>Rhizobiaceae</taxon>
        <taxon>Rhizobium/Agrobacterium group</taxon>
        <taxon>Agrobacterium</taxon>
        <taxon>Agrobacterium tumefaciens complex</taxon>
    </lineage>
</organism>
<evidence type="ECO:0000256" key="3">
    <source>
        <dbReference type="ARBA" id="ARBA00022448"/>
    </source>
</evidence>
<dbReference type="SUPFAM" id="SSF161098">
    <property type="entry name" value="MetI-like"/>
    <property type="match status" value="1"/>
</dbReference>
<dbReference type="CDD" id="cd06261">
    <property type="entry name" value="TM_PBP2"/>
    <property type="match status" value="1"/>
</dbReference>
<feature type="transmembrane region" description="Helical" evidence="8">
    <location>
        <begin position="269"/>
        <end position="292"/>
    </location>
</feature>
<dbReference type="GO" id="GO:0005886">
    <property type="term" value="C:plasma membrane"/>
    <property type="evidence" value="ECO:0007669"/>
    <property type="project" value="UniProtKB-SubCell"/>
</dbReference>
<feature type="transmembrane region" description="Helical" evidence="8">
    <location>
        <begin position="116"/>
        <end position="134"/>
    </location>
</feature>
<dbReference type="EMBL" id="CP049220">
    <property type="protein sequence ID" value="QTG17211.1"/>
    <property type="molecule type" value="Genomic_DNA"/>
</dbReference>
<feature type="transmembrane region" description="Helical" evidence="8">
    <location>
        <begin position="213"/>
        <end position="242"/>
    </location>
</feature>
<keyword evidence="3 8" id="KW-0813">Transport</keyword>
<evidence type="ECO:0000256" key="4">
    <source>
        <dbReference type="ARBA" id="ARBA00022475"/>
    </source>
</evidence>
<evidence type="ECO:0000256" key="2">
    <source>
        <dbReference type="ARBA" id="ARBA00007069"/>
    </source>
</evidence>
<gene>
    <name evidence="10" type="ORF">G6M86_28460</name>
</gene>
<dbReference type="InterPro" id="IPR000515">
    <property type="entry name" value="MetI-like"/>
</dbReference>
<dbReference type="PANTHER" id="PTHR42929:SF5">
    <property type="entry name" value="ABC TRANSPORTER PERMEASE PROTEIN"/>
    <property type="match status" value="1"/>
</dbReference>
<feature type="transmembrane region" description="Helical" evidence="8">
    <location>
        <begin position="173"/>
        <end position="192"/>
    </location>
</feature>
<keyword evidence="4" id="KW-1003">Cell membrane</keyword>
<geneLocation type="plasmid" evidence="10 11">
    <name>pTiQ15_94</name>
</geneLocation>
<evidence type="ECO:0000256" key="6">
    <source>
        <dbReference type="ARBA" id="ARBA00022989"/>
    </source>
</evidence>
<evidence type="ECO:0000256" key="7">
    <source>
        <dbReference type="ARBA" id="ARBA00023136"/>
    </source>
</evidence>
<feature type="transmembrane region" description="Helical" evidence="8">
    <location>
        <begin position="79"/>
        <end position="109"/>
    </location>
</feature>
<keyword evidence="5 8" id="KW-0812">Transmembrane</keyword>
<name>A0AAJ4N9M2_AGRTU</name>
<evidence type="ECO:0000259" key="9">
    <source>
        <dbReference type="PROSITE" id="PS50928"/>
    </source>
</evidence>
<evidence type="ECO:0000256" key="8">
    <source>
        <dbReference type="RuleBase" id="RU363032"/>
    </source>
</evidence>
<dbReference type="InterPro" id="IPR035906">
    <property type="entry name" value="MetI-like_sf"/>
</dbReference>
<accession>A0AAJ4N9M2</accession>
<dbReference type="Pfam" id="PF00528">
    <property type="entry name" value="BPD_transp_1"/>
    <property type="match status" value="1"/>
</dbReference>
<evidence type="ECO:0000313" key="10">
    <source>
        <dbReference type="EMBL" id="QTG17211.1"/>
    </source>
</evidence>